<organism evidence="8 9">
    <name type="scientific">Trematosphaeria pertusa</name>
    <dbReference type="NCBI Taxonomy" id="390896"/>
    <lineage>
        <taxon>Eukaryota</taxon>
        <taxon>Fungi</taxon>
        <taxon>Dikarya</taxon>
        <taxon>Ascomycota</taxon>
        <taxon>Pezizomycotina</taxon>
        <taxon>Dothideomycetes</taxon>
        <taxon>Pleosporomycetidae</taxon>
        <taxon>Pleosporales</taxon>
        <taxon>Massarineae</taxon>
        <taxon>Trematosphaeriaceae</taxon>
        <taxon>Trematosphaeria</taxon>
    </lineage>
</organism>
<dbReference type="GeneID" id="54574250"/>
<name>A0A6A6IXX6_9PLEO</name>
<dbReference type="GO" id="GO:0016020">
    <property type="term" value="C:membrane"/>
    <property type="evidence" value="ECO:0007669"/>
    <property type="project" value="UniProtKB-SubCell"/>
</dbReference>
<comment type="subcellular location">
    <subcellularLocation>
        <location evidence="1">Membrane</location>
        <topology evidence="1">Single-pass membrane protein</topology>
    </subcellularLocation>
</comment>
<dbReference type="RefSeq" id="XP_033689037.1">
    <property type="nucleotide sequence ID" value="XM_033820920.1"/>
</dbReference>
<evidence type="ECO:0000256" key="1">
    <source>
        <dbReference type="ARBA" id="ARBA00004167"/>
    </source>
</evidence>
<evidence type="ECO:0000256" key="5">
    <source>
        <dbReference type="SAM" id="MobiDB-lite"/>
    </source>
</evidence>
<keyword evidence="3 6" id="KW-1133">Transmembrane helix</keyword>
<dbReference type="PANTHER" id="PTHR15549">
    <property type="entry name" value="PAIRED IMMUNOGLOBULIN-LIKE TYPE 2 RECEPTOR"/>
    <property type="match status" value="1"/>
</dbReference>
<accession>A0A6A6IXX6</accession>
<feature type="compositionally biased region" description="Basic and acidic residues" evidence="5">
    <location>
        <begin position="275"/>
        <end position="302"/>
    </location>
</feature>
<evidence type="ECO:0000313" key="8">
    <source>
        <dbReference type="EMBL" id="KAF2254033.1"/>
    </source>
</evidence>
<evidence type="ECO:0000256" key="3">
    <source>
        <dbReference type="ARBA" id="ARBA00022989"/>
    </source>
</evidence>
<feature type="compositionally biased region" description="Basic and acidic residues" evidence="5">
    <location>
        <begin position="239"/>
        <end position="268"/>
    </location>
</feature>
<keyword evidence="7" id="KW-0732">Signal</keyword>
<feature type="region of interest" description="Disordered" evidence="5">
    <location>
        <begin position="143"/>
        <end position="164"/>
    </location>
</feature>
<dbReference type="PANTHER" id="PTHR15549:SF30">
    <property type="entry name" value="MID2 DOMAIN-CONTAINING PROTEIN"/>
    <property type="match status" value="1"/>
</dbReference>
<protein>
    <recommendedName>
        <fullName evidence="10">Mid2 domain-containing protein</fullName>
    </recommendedName>
</protein>
<evidence type="ECO:0000256" key="7">
    <source>
        <dbReference type="SAM" id="SignalP"/>
    </source>
</evidence>
<dbReference type="AlphaFoldDB" id="A0A6A6IXX6"/>
<evidence type="ECO:0000256" key="4">
    <source>
        <dbReference type="ARBA" id="ARBA00023136"/>
    </source>
</evidence>
<keyword evidence="9" id="KW-1185">Reference proteome</keyword>
<sequence>MSFFLLSLLSALVTFSVSTAKNSSCYYPSGVESRGQPCYADADVSACCGPTFVCMSNGLCEPGPDSKRTYSYKYYRSGCTDPSWNSTTCPQFCLEPSDNRDAGQGLQNCGNNQYCCAETYDCCTNSTNVFTLDVANVVTTIPAPSASSTSTSSPSKGASVSGSGSSASNNAVAIGVGVGVGVGVLLALLILGFVVLQRRRYRRDSPSKHTKGREDRKGNEQPLDKYDSKEGYMAPVGAEEGRPELESYPRARITEEPQELEHRPRFEMGRTPSPEAKDRHEQAREFPGRYFKEDGTFRHEAP</sequence>
<dbReference type="OrthoDB" id="5215637at2759"/>
<evidence type="ECO:0000313" key="9">
    <source>
        <dbReference type="Proteomes" id="UP000800094"/>
    </source>
</evidence>
<dbReference type="Proteomes" id="UP000800094">
    <property type="component" value="Unassembled WGS sequence"/>
</dbReference>
<proteinExistence type="predicted"/>
<keyword evidence="4 6" id="KW-0472">Membrane</keyword>
<keyword evidence="2 6" id="KW-0812">Transmembrane</keyword>
<reference evidence="8" key="1">
    <citation type="journal article" date="2020" name="Stud. Mycol.">
        <title>101 Dothideomycetes genomes: a test case for predicting lifestyles and emergence of pathogens.</title>
        <authorList>
            <person name="Haridas S."/>
            <person name="Albert R."/>
            <person name="Binder M."/>
            <person name="Bloem J."/>
            <person name="Labutti K."/>
            <person name="Salamov A."/>
            <person name="Andreopoulos B."/>
            <person name="Baker S."/>
            <person name="Barry K."/>
            <person name="Bills G."/>
            <person name="Bluhm B."/>
            <person name="Cannon C."/>
            <person name="Castanera R."/>
            <person name="Culley D."/>
            <person name="Daum C."/>
            <person name="Ezra D."/>
            <person name="Gonzalez J."/>
            <person name="Henrissat B."/>
            <person name="Kuo A."/>
            <person name="Liang C."/>
            <person name="Lipzen A."/>
            <person name="Lutzoni F."/>
            <person name="Magnuson J."/>
            <person name="Mondo S."/>
            <person name="Nolan M."/>
            <person name="Ohm R."/>
            <person name="Pangilinan J."/>
            <person name="Park H.-J."/>
            <person name="Ramirez L."/>
            <person name="Alfaro M."/>
            <person name="Sun H."/>
            <person name="Tritt A."/>
            <person name="Yoshinaga Y."/>
            <person name="Zwiers L.-H."/>
            <person name="Turgeon B."/>
            <person name="Goodwin S."/>
            <person name="Spatafora J."/>
            <person name="Crous P."/>
            <person name="Grigoriev I."/>
        </authorList>
    </citation>
    <scope>NUCLEOTIDE SEQUENCE</scope>
    <source>
        <strain evidence="8">CBS 122368</strain>
    </source>
</reference>
<evidence type="ECO:0000256" key="2">
    <source>
        <dbReference type="ARBA" id="ARBA00022692"/>
    </source>
</evidence>
<feature type="signal peptide" evidence="7">
    <location>
        <begin position="1"/>
        <end position="20"/>
    </location>
</feature>
<evidence type="ECO:0000256" key="6">
    <source>
        <dbReference type="SAM" id="Phobius"/>
    </source>
</evidence>
<dbReference type="InterPro" id="IPR051694">
    <property type="entry name" value="Immunoregulatory_rcpt-like"/>
</dbReference>
<dbReference type="GO" id="GO:0071944">
    <property type="term" value="C:cell periphery"/>
    <property type="evidence" value="ECO:0007669"/>
    <property type="project" value="UniProtKB-ARBA"/>
</dbReference>
<feature type="region of interest" description="Disordered" evidence="5">
    <location>
        <begin position="202"/>
        <end position="302"/>
    </location>
</feature>
<feature type="compositionally biased region" description="Basic and acidic residues" evidence="5">
    <location>
        <begin position="203"/>
        <end position="230"/>
    </location>
</feature>
<gene>
    <name evidence="8" type="ORF">BU26DRAFT_234373</name>
</gene>
<evidence type="ECO:0008006" key="10">
    <source>
        <dbReference type="Google" id="ProtNLM"/>
    </source>
</evidence>
<feature type="chain" id="PRO_5025392406" description="Mid2 domain-containing protein" evidence="7">
    <location>
        <begin position="21"/>
        <end position="302"/>
    </location>
</feature>
<feature type="transmembrane region" description="Helical" evidence="6">
    <location>
        <begin position="171"/>
        <end position="196"/>
    </location>
</feature>
<dbReference type="EMBL" id="ML987191">
    <property type="protein sequence ID" value="KAF2254033.1"/>
    <property type="molecule type" value="Genomic_DNA"/>
</dbReference>